<dbReference type="Proteomes" id="UP000314294">
    <property type="component" value="Unassembled WGS sequence"/>
</dbReference>
<keyword evidence="2" id="KW-1185">Reference proteome</keyword>
<name>A0A4Z2INS6_9TELE</name>
<accession>A0A4Z2INS6</accession>
<evidence type="ECO:0000313" key="1">
    <source>
        <dbReference type="EMBL" id="TNN79516.1"/>
    </source>
</evidence>
<evidence type="ECO:0000313" key="2">
    <source>
        <dbReference type="Proteomes" id="UP000314294"/>
    </source>
</evidence>
<proteinExistence type="predicted"/>
<dbReference type="EMBL" id="SRLO01000064">
    <property type="protein sequence ID" value="TNN79516.1"/>
    <property type="molecule type" value="Genomic_DNA"/>
</dbReference>
<organism evidence="1 2">
    <name type="scientific">Liparis tanakae</name>
    <name type="common">Tanaka's snailfish</name>
    <dbReference type="NCBI Taxonomy" id="230148"/>
    <lineage>
        <taxon>Eukaryota</taxon>
        <taxon>Metazoa</taxon>
        <taxon>Chordata</taxon>
        <taxon>Craniata</taxon>
        <taxon>Vertebrata</taxon>
        <taxon>Euteleostomi</taxon>
        <taxon>Actinopterygii</taxon>
        <taxon>Neopterygii</taxon>
        <taxon>Teleostei</taxon>
        <taxon>Neoteleostei</taxon>
        <taxon>Acanthomorphata</taxon>
        <taxon>Eupercaria</taxon>
        <taxon>Perciformes</taxon>
        <taxon>Cottioidei</taxon>
        <taxon>Cottales</taxon>
        <taxon>Liparidae</taxon>
        <taxon>Liparis</taxon>
    </lineage>
</organism>
<sequence>MERTLQLRGCNVTLCALHTVCGASAVHLLADCSSPRAAVAARLRSASRGSAAFGAEVGRMAEKTAAMDISLQDSRLRCR</sequence>
<protein>
    <submittedName>
        <fullName evidence="1">Uncharacterized protein</fullName>
    </submittedName>
</protein>
<dbReference type="AlphaFoldDB" id="A0A4Z2INS6"/>
<comment type="caution">
    <text evidence="1">The sequence shown here is derived from an EMBL/GenBank/DDBJ whole genome shotgun (WGS) entry which is preliminary data.</text>
</comment>
<reference evidence="1 2" key="1">
    <citation type="submission" date="2019-03" db="EMBL/GenBank/DDBJ databases">
        <title>First draft genome of Liparis tanakae, snailfish: a comprehensive survey of snailfish specific genes.</title>
        <authorList>
            <person name="Kim W."/>
            <person name="Song I."/>
            <person name="Jeong J.-H."/>
            <person name="Kim D."/>
            <person name="Kim S."/>
            <person name="Ryu S."/>
            <person name="Song J.Y."/>
            <person name="Lee S.K."/>
        </authorList>
    </citation>
    <scope>NUCLEOTIDE SEQUENCE [LARGE SCALE GENOMIC DNA]</scope>
    <source>
        <tissue evidence="1">Muscle</tissue>
    </source>
</reference>
<gene>
    <name evidence="1" type="ORF">EYF80_010333</name>
</gene>